<evidence type="ECO:0000256" key="2">
    <source>
        <dbReference type="ARBA" id="ARBA00022540"/>
    </source>
</evidence>
<keyword evidence="2 5" id="KW-0396">Initiation factor</keyword>
<proteinExistence type="predicted"/>
<dbReference type="PANTHER" id="PTHR12399">
    <property type="entry name" value="EUKARYOTIC TRANSLATION INITIATION FACTOR 3 SUBUNIT 7"/>
    <property type="match status" value="1"/>
</dbReference>
<protein>
    <submittedName>
        <fullName evidence="5">Eukaryotic translation initiation factor 3 subunit D</fullName>
    </submittedName>
</protein>
<dbReference type="Proteomes" id="UP000613580">
    <property type="component" value="Unassembled WGS sequence"/>
</dbReference>
<sequence length="131" mass="14628">MYENYERAAKTYKVAGSNPSKTLREQDLANWQDEIMLLSHISNTRHVILSAASMRPSEFAAQLNVSLNNGWGIVRSITDICMKLPEGKYVLVKDPNKPVVRLYAVPLSTFTADEDDGEMMFGEEALGDATE</sequence>
<evidence type="ECO:0000313" key="6">
    <source>
        <dbReference type="Proteomes" id="UP000613580"/>
    </source>
</evidence>
<evidence type="ECO:0000256" key="3">
    <source>
        <dbReference type="ARBA" id="ARBA00022884"/>
    </source>
</evidence>
<dbReference type="OrthoDB" id="16538at2759"/>
<keyword evidence="3" id="KW-0694">RNA-binding</keyword>
<comment type="caution">
    <text evidence="5">The sequence shown here is derived from an EMBL/GenBank/DDBJ whole genome shotgun (WGS) entry which is preliminary data.</text>
</comment>
<name>A0A8H6S8A5_MYCCL</name>
<dbReference type="Pfam" id="PF05091">
    <property type="entry name" value="eIF-3_zeta"/>
    <property type="match status" value="1"/>
</dbReference>
<dbReference type="EMBL" id="JACAZE010000019">
    <property type="protein sequence ID" value="KAF7294158.1"/>
    <property type="molecule type" value="Genomic_DNA"/>
</dbReference>
<accession>A0A8H6S8A5</accession>
<keyword evidence="1" id="KW-0963">Cytoplasm</keyword>
<dbReference type="InterPro" id="IPR007783">
    <property type="entry name" value="eIF3d"/>
</dbReference>
<reference evidence="5" key="1">
    <citation type="submission" date="2020-05" db="EMBL/GenBank/DDBJ databases">
        <title>Mycena genomes resolve the evolution of fungal bioluminescence.</title>
        <authorList>
            <person name="Tsai I.J."/>
        </authorList>
    </citation>
    <scope>NUCLEOTIDE SEQUENCE</scope>
    <source>
        <strain evidence="5">110903Hualien_Pintung</strain>
    </source>
</reference>
<keyword evidence="4" id="KW-0648">Protein biosynthesis</keyword>
<dbReference type="GO" id="GO:0003723">
    <property type="term" value="F:RNA binding"/>
    <property type="evidence" value="ECO:0007669"/>
    <property type="project" value="UniProtKB-KW"/>
</dbReference>
<evidence type="ECO:0000256" key="1">
    <source>
        <dbReference type="ARBA" id="ARBA00022490"/>
    </source>
</evidence>
<dbReference type="PANTHER" id="PTHR12399:SF0">
    <property type="entry name" value="EUKARYOTIC TRANSLATION INITIATION FACTOR 3 SUBUNIT D"/>
    <property type="match status" value="1"/>
</dbReference>
<dbReference type="GO" id="GO:0003743">
    <property type="term" value="F:translation initiation factor activity"/>
    <property type="evidence" value="ECO:0007669"/>
    <property type="project" value="UniProtKB-KW"/>
</dbReference>
<dbReference type="GO" id="GO:0005852">
    <property type="term" value="C:eukaryotic translation initiation factor 3 complex"/>
    <property type="evidence" value="ECO:0007669"/>
    <property type="project" value="InterPro"/>
</dbReference>
<evidence type="ECO:0000313" key="5">
    <source>
        <dbReference type="EMBL" id="KAF7294158.1"/>
    </source>
</evidence>
<organism evidence="5 6">
    <name type="scientific">Mycena chlorophos</name>
    <name type="common">Agaric fungus</name>
    <name type="synonym">Agaricus chlorophos</name>
    <dbReference type="NCBI Taxonomy" id="658473"/>
    <lineage>
        <taxon>Eukaryota</taxon>
        <taxon>Fungi</taxon>
        <taxon>Dikarya</taxon>
        <taxon>Basidiomycota</taxon>
        <taxon>Agaricomycotina</taxon>
        <taxon>Agaricomycetes</taxon>
        <taxon>Agaricomycetidae</taxon>
        <taxon>Agaricales</taxon>
        <taxon>Marasmiineae</taxon>
        <taxon>Mycenaceae</taxon>
        <taxon>Mycena</taxon>
    </lineage>
</organism>
<dbReference type="AlphaFoldDB" id="A0A8H6S8A5"/>
<keyword evidence="6" id="KW-1185">Reference proteome</keyword>
<gene>
    <name evidence="5" type="ORF">HMN09_01144200</name>
</gene>
<evidence type="ECO:0000256" key="4">
    <source>
        <dbReference type="ARBA" id="ARBA00022917"/>
    </source>
</evidence>